<protein>
    <submittedName>
        <fullName evidence="1">Uncharacterized protein</fullName>
    </submittedName>
</protein>
<dbReference type="EMBL" id="CM042022">
    <property type="protein sequence ID" value="KAI3815248.1"/>
    <property type="molecule type" value="Genomic_DNA"/>
</dbReference>
<reference evidence="2" key="1">
    <citation type="journal article" date="2022" name="Mol. Ecol. Resour.">
        <title>The genomes of chicory, endive, great burdock and yacon provide insights into Asteraceae palaeo-polyploidization history and plant inulin production.</title>
        <authorList>
            <person name="Fan W."/>
            <person name="Wang S."/>
            <person name="Wang H."/>
            <person name="Wang A."/>
            <person name="Jiang F."/>
            <person name="Liu H."/>
            <person name="Zhao H."/>
            <person name="Xu D."/>
            <person name="Zhang Y."/>
        </authorList>
    </citation>
    <scope>NUCLEOTIDE SEQUENCE [LARGE SCALE GENOMIC DNA]</scope>
    <source>
        <strain evidence="2">cv. Yunnan</strain>
    </source>
</reference>
<evidence type="ECO:0000313" key="2">
    <source>
        <dbReference type="Proteomes" id="UP001056120"/>
    </source>
</evidence>
<accession>A0ACB9J5N0</accession>
<name>A0ACB9J5N0_9ASTR</name>
<dbReference type="Proteomes" id="UP001056120">
    <property type="component" value="Linkage Group LG05"/>
</dbReference>
<evidence type="ECO:0000313" key="1">
    <source>
        <dbReference type="EMBL" id="KAI3815248.1"/>
    </source>
</evidence>
<organism evidence="1 2">
    <name type="scientific">Smallanthus sonchifolius</name>
    <dbReference type="NCBI Taxonomy" id="185202"/>
    <lineage>
        <taxon>Eukaryota</taxon>
        <taxon>Viridiplantae</taxon>
        <taxon>Streptophyta</taxon>
        <taxon>Embryophyta</taxon>
        <taxon>Tracheophyta</taxon>
        <taxon>Spermatophyta</taxon>
        <taxon>Magnoliopsida</taxon>
        <taxon>eudicotyledons</taxon>
        <taxon>Gunneridae</taxon>
        <taxon>Pentapetalae</taxon>
        <taxon>asterids</taxon>
        <taxon>campanulids</taxon>
        <taxon>Asterales</taxon>
        <taxon>Asteraceae</taxon>
        <taxon>Asteroideae</taxon>
        <taxon>Heliantheae alliance</taxon>
        <taxon>Millerieae</taxon>
        <taxon>Smallanthus</taxon>
    </lineage>
</organism>
<proteinExistence type="predicted"/>
<reference evidence="1 2" key="2">
    <citation type="journal article" date="2022" name="Mol. Ecol. Resour.">
        <title>The genomes of chicory, endive, great burdock and yacon provide insights into Asteraceae paleo-polyploidization history and plant inulin production.</title>
        <authorList>
            <person name="Fan W."/>
            <person name="Wang S."/>
            <person name="Wang H."/>
            <person name="Wang A."/>
            <person name="Jiang F."/>
            <person name="Liu H."/>
            <person name="Zhao H."/>
            <person name="Xu D."/>
            <person name="Zhang Y."/>
        </authorList>
    </citation>
    <scope>NUCLEOTIDE SEQUENCE [LARGE SCALE GENOMIC DNA]</scope>
    <source>
        <strain evidence="2">cv. Yunnan</strain>
        <tissue evidence="1">Leaves</tissue>
    </source>
</reference>
<sequence>MITGLKICLLHYLYPNLFSMTKNKRCLVKESYTEMDGVLTWNIEWKRNIGEGVLWQQWLQLKDRLQMLIISDQKDAYGHGVSTARASSRHNL</sequence>
<keyword evidence="2" id="KW-1185">Reference proteome</keyword>
<comment type="caution">
    <text evidence="1">The sequence shown here is derived from an EMBL/GenBank/DDBJ whole genome shotgun (WGS) entry which is preliminary data.</text>
</comment>
<gene>
    <name evidence="1" type="ORF">L1987_14909</name>
</gene>